<accession>A0AA34WI03</accession>
<keyword evidence="3 10" id="KW-0813">Transport</keyword>
<feature type="transmembrane region" description="Helical" evidence="10">
    <location>
        <begin position="57"/>
        <end position="79"/>
    </location>
</feature>
<evidence type="ECO:0000256" key="8">
    <source>
        <dbReference type="ARBA" id="ARBA00023010"/>
    </source>
</evidence>
<dbReference type="Pfam" id="PF03840">
    <property type="entry name" value="SecG"/>
    <property type="match status" value="1"/>
</dbReference>
<keyword evidence="7 10" id="KW-1133">Transmembrane helix</keyword>
<proteinExistence type="inferred from homology"/>
<keyword evidence="8 10" id="KW-0811">Translocation</keyword>
<dbReference type="PANTHER" id="PTHR34182">
    <property type="entry name" value="PROTEIN-EXPORT MEMBRANE PROTEIN SECG"/>
    <property type="match status" value="1"/>
</dbReference>
<evidence type="ECO:0000313" key="11">
    <source>
        <dbReference type="EMBL" id="AEB41609.1"/>
    </source>
</evidence>
<keyword evidence="9 10" id="KW-0472">Membrane</keyword>
<evidence type="ECO:0000313" key="12">
    <source>
        <dbReference type="Proteomes" id="UP000008305"/>
    </source>
</evidence>
<evidence type="ECO:0000256" key="7">
    <source>
        <dbReference type="ARBA" id="ARBA00022989"/>
    </source>
</evidence>
<keyword evidence="12" id="KW-1185">Reference proteome</keyword>
<keyword evidence="4 10" id="KW-1003">Cell membrane</keyword>
<dbReference type="GO" id="GO:0043952">
    <property type="term" value="P:protein transport by the Sec complex"/>
    <property type="evidence" value="ECO:0007669"/>
    <property type="project" value="TreeGrafter"/>
</dbReference>
<organism evidence="11 12">
    <name type="scientific">Chlamydia pecorum (strain ATCC VR-628 / DSM 29919 / E58)</name>
    <name type="common">Chlamydophila pecorum</name>
    <dbReference type="NCBI Taxonomy" id="331635"/>
    <lineage>
        <taxon>Bacteria</taxon>
        <taxon>Pseudomonadati</taxon>
        <taxon>Chlamydiota</taxon>
        <taxon>Chlamydiia</taxon>
        <taxon>Chlamydiales</taxon>
        <taxon>Chlamydiaceae</taxon>
        <taxon>Chlamydia/Chlamydophila group</taxon>
        <taxon>Chlamydia</taxon>
    </lineage>
</organism>
<keyword evidence="5 10" id="KW-0812">Transmembrane</keyword>
<comment type="subcellular location">
    <subcellularLocation>
        <location evidence="1 10">Cell membrane</location>
        <topology evidence="1 10">Multi-pass membrane protein</topology>
    </subcellularLocation>
</comment>
<evidence type="ECO:0000256" key="1">
    <source>
        <dbReference type="ARBA" id="ARBA00004651"/>
    </source>
</evidence>
<gene>
    <name evidence="11" type="ordered locus">G5S_0652</name>
</gene>
<dbReference type="Proteomes" id="UP000008305">
    <property type="component" value="Chromosome"/>
</dbReference>
<dbReference type="GO" id="GO:0009306">
    <property type="term" value="P:protein secretion"/>
    <property type="evidence" value="ECO:0007669"/>
    <property type="project" value="UniProtKB-UniRule"/>
</dbReference>
<protein>
    <recommendedName>
        <fullName evidence="10">Protein-export membrane protein SecG</fullName>
    </recommendedName>
</protein>
<dbReference type="PRINTS" id="PR01651">
    <property type="entry name" value="SECGEXPORT"/>
</dbReference>
<keyword evidence="6 10" id="KW-0653">Protein transport</keyword>
<evidence type="ECO:0000256" key="3">
    <source>
        <dbReference type="ARBA" id="ARBA00022448"/>
    </source>
</evidence>
<dbReference type="RefSeq" id="WP_013712687.1">
    <property type="nucleotide sequence ID" value="NC_015408.1"/>
</dbReference>
<evidence type="ECO:0000256" key="9">
    <source>
        <dbReference type="ARBA" id="ARBA00023136"/>
    </source>
</evidence>
<evidence type="ECO:0000256" key="10">
    <source>
        <dbReference type="RuleBase" id="RU365087"/>
    </source>
</evidence>
<name>A0AA34WI03_CHLPE</name>
<dbReference type="GO" id="GO:0015450">
    <property type="term" value="F:protein-transporting ATPase activity"/>
    <property type="evidence" value="ECO:0007669"/>
    <property type="project" value="UniProtKB-UniRule"/>
</dbReference>
<dbReference type="PANTHER" id="PTHR34182:SF1">
    <property type="entry name" value="PROTEIN-EXPORT MEMBRANE PROTEIN SECG"/>
    <property type="match status" value="1"/>
</dbReference>
<reference evidence="11 12" key="1">
    <citation type="journal article" date="2011" name="J. Bacteriol.">
        <title>Genome sequence of the obligate intracellular animal pathogen Chlamydia pecorum E58.</title>
        <authorList>
            <person name="Mojica S."/>
            <person name="Huot Creasy H."/>
            <person name="Daugherty S."/>
            <person name="Read T.D."/>
            <person name="Kim T."/>
            <person name="Kaltenboeck B."/>
            <person name="Bavoil P."/>
            <person name="Myers G.S."/>
        </authorList>
    </citation>
    <scope>NUCLEOTIDE SEQUENCE [LARGE SCALE GENOMIC DNA]</scope>
    <source>
        <strain evidence="11 12">E58</strain>
    </source>
</reference>
<comment type="similarity">
    <text evidence="2 10">Belongs to the SecG family.</text>
</comment>
<dbReference type="GO" id="GO:0065002">
    <property type="term" value="P:intracellular protein transmembrane transport"/>
    <property type="evidence" value="ECO:0007669"/>
    <property type="project" value="TreeGrafter"/>
</dbReference>
<dbReference type="AlphaFoldDB" id="A0AA34WI03"/>
<comment type="caution">
    <text evidence="10">Lacks conserved residue(s) required for the propagation of feature annotation.</text>
</comment>
<comment type="function">
    <text evidence="10">Involved in protein export. Participates in an early event of protein translocation.</text>
</comment>
<evidence type="ECO:0000256" key="2">
    <source>
        <dbReference type="ARBA" id="ARBA00008445"/>
    </source>
</evidence>
<dbReference type="InterPro" id="IPR004692">
    <property type="entry name" value="SecG"/>
</dbReference>
<dbReference type="EMBL" id="CP002608">
    <property type="protein sequence ID" value="AEB41609.1"/>
    <property type="molecule type" value="Genomic_DNA"/>
</dbReference>
<dbReference type="KEGG" id="cpm:G5S_0652"/>
<evidence type="ECO:0000256" key="6">
    <source>
        <dbReference type="ARBA" id="ARBA00022927"/>
    </source>
</evidence>
<dbReference type="NCBIfam" id="TIGR00810">
    <property type="entry name" value="secG"/>
    <property type="match status" value="1"/>
</dbReference>
<evidence type="ECO:0000256" key="5">
    <source>
        <dbReference type="ARBA" id="ARBA00022692"/>
    </source>
</evidence>
<evidence type="ECO:0000256" key="4">
    <source>
        <dbReference type="ARBA" id="ARBA00022475"/>
    </source>
</evidence>
<dbReference type="GO" id="GO:0005886">
    <property type="term" value="C:plasma membrane"/>
    <property type="evidence" value="ECO:0007669"/>
    <property type="project" value="UniProtKB-SubCell"/>
</dbReference>
<sequence length="106" mass="11487">MTYVFYMFLCVFLLLCVVLCGLILIQESKSMGLGSSFGVDSGDSVFGVSTPDILKKVTAWCAVAFCLSCLILSFSTNLLGKKFAVAETSFQEGTSEIQESKVTEEN</sequence>